<dbReference type="InterPro" id="IPR013520">
    <property type="entry name" value="Ribonucl_H"/>
</dbReference>
<dbReference type="EMBL" id="BART01010469">
    <property type="protein sequence ID" value="GAG89010.1"/>
    <property type="molecule type" value="Genomic_DNA"/>
</dbReference>
<dbReference type="Pfam" id="PF00929">
    <property type="entry name" value="RNase_T"/>
    <property type="match status" value="1"/>
</dbReference>
<feature type="non-terminal residue" evidence="2">
    <location>
        <position position="1"/>
    </location>
</feature>
<dbReference type="GO" id="GO:0003887">
    <property type="term" value="F:DNA-directed DNA polymerase activity"/>
    <property type="evidence" value="ECO:0007669"/>
    <property type="project" value="InterPro"/>
</dbReference>
<evidence type="ECO:0000313" key="2">
    <source>
        <dbReference type="EMBL" id="GAG89010.1"/>
    </source>
</evidence>
<dbReference type="InterPro" id="IPR012337">
    <property type="entry name" value="RNaseH-like_sf"/>
</dbReference>
<organism evidence="2">
    <name type="scientific">marine sediment metagenome</name>
    <dbReference type="NCBI Taxonomy" id="412755"/>
    <lineage>
        <taxon>unclassified sequences</taxon>
        <taxon>metagenomes</taxon>
        <taxon>ecological metagenomes</taxon>
    </lineage>
</organism>
<accession>X1B247</accession>
<comment type="caution">
    <text evidence="2">The sequence shown here is derived from an EMBL/GenBank/DDBJ whole genome shotgun (WGS) entry which is preliminary data.</text>
</comment>
<dbReference type="InterPro" id="IPR036397">
    <property type="entry name" value="RNaseH_sf"/>
</dbReference>
<dbReference type="InterPro" id="IPR006054">
    <property type="entry name" value="DnaQ"/>
</dbReference>
<proteinExistence type="predicted"/>
<dbReference type="GO" id="GO:0006260">
    <property type="term" value="P:DNA replication"/>
    <property type="evidence" value="ECO:0007669"/>
    <property type="project" value="InterPro"/>
</dbReference>
<dbReference type="GO" id="GO:0003677">
    <property type="term" value="F:DNA binding"/>
    <property type="evidence" value="ECO:0007669"/>
    <property type="project" value="InterPro"/>
</dbReference>
<name>X1B247_9ZZZZ</name>
<reference evidence="2" key="1">
    <citation type="journal article" date="2014" name="Front. Microbiol.">
        <title>High frequency of phylogenetically diverse reductive dehalogenase-homologous genes in deep subseafloor sedimentary metagenomes.</title>
        <authorList>
            <person name="Kawai M."/>
            <person name="Futagami T."/>
            <person name="Toyoda A."/>
            <person name="Takaki Y."/>
            <person name="Nishi S."/>
            <person name="Hori S."/>
            <person name="Arai W."/>
            <person name="Tsubouchi T."/>
            <person name="Morono Y."/>
            <person name="Uchiyama I."/>
            <person name="Ito T."/>
            <person name="Fujiyama A."/>
            <person name="Inagaki F."/>
            <person name="Takami H."/>
        </authorList>
    </citation>
    <scope>NUCLEOTIDE SEQUENCE</scope>
    <source>
        <strain evidence="2">Expedition CK06-06</strain>
    </source>
</reference>
<feature type="domain" description="Exonuclease" evidence="1">
    <location>
        <begin position="1"/>
        <end position="67"/>
    </location>
</feature>
<gene>
    <name evidence="2" type="ORF">S01H4_22745</name>
</gene>
<dbReference type="NCBIfam" id="TIGR00573">
    <property type="entry name" value="dnaq"/>
    <property type="match status" value="1"/>
</dbReference>
<dbReference type="SUPFAM" id="SSF53098">
    <property type="entry name" value="Ribonuclease H-like"/>
    <property type="match status" value="1"/>
</dbReference>
<dbReference type="AlphaFoldDB" id="X1B247"/>
<evidence type="ECO:0000259" key="1">
    <source>
        <dbReference type="Pfam" id="PF00929"/>
    </source>
</evidence>
<sequence>GFLNHEFKLLKQGLKPLNRYCEIIDTLQMARQKHPGQRNSLDALCKRYQVDSSARDLHGALLDARLLGLVYLAMTGGQTSLFAEEDIDLVDRSDASSNEKTTPAKQYNVKVIRATNEETKSHEDYLARMQEKNGGACVWETEK</sequence>
<protein>
    <recommendedName>
        <fullName evidence="1">Exonuclease domain-containing protein</fullName>
    </recommendedName>
</protein>
<dbReference type="Gene3D" id="3.30.420.10">
    <property type="entry name" value="Ribonuclease H-like superfamily/Ribonuclease H"/>
    <property type="match status" value="1"/>
</dbReference>